<organism evidence="1 2">
    <name type="scientific">Ancylostoma ceylanicum</name>
    <dbReference type="NCBI Taxonomy" id="53326"/>
    <lineage>
        <taxon>Eukaryota</taxon>
        <taxon>Metazoa</taxon>
        <taxon>Ecdysozoa</taxon>
        <taxon>Nematoda</taxon>
        <taxon>Chromadorea</taxon>
        <taxon>Rhabditida</taxon>
        <taxon>Rhabditina</taxon>
        <taxon>Rhabditomorpha</taxon>
        <taxon>Strongyloidea</taxon>
        <taxon>Ancylostomatidae</taxon>
        <taxon>Ancylostomatinae</taxon>
        <taxon>Ancylostoma</taxon>
    </lineage>
</organism>
<accession>A0A016TXM5</accession>
<protein>
    <submittedName>
        <fullName evidence="1">Uncharacterized protein</fullName>
    </submittedName>
</protein>
<comment type="caution">
    <text evidence="1">The sequence shown here is derived from an EMBL/GenBank/DDBJ whole genome shotgun (WGS) entry which is preliminary data.</text>
</comment>
<dbReference type="Proteomes" id="UP000024635">
    <property type="component" value="Unassembled WGS sequence"/>
</dbReference>
<name>A0A016TXM5_9BILA</name>
<proteinExistence type="predicted"/>
<evidence type="ECO:0000313" key="2">
    <source>
        <dbReference type="Proteomes" id="UP000024635"/>
    </source>
</evidence>
<evidence type="ECO:0000313" key="1">
    <source>
        <dbReference type="EMBL" id="EYC07382.1"/>
    </source>
</evidence>
<reference evidence="2" key="1">
    <citation type="journal article" date="2015" name="Nat. Genet.">
        <title>The genome and transcriptome of the zoonotic hookworm Ancylostoma ceylanicum identify infection-specific gene families.</title>
        <authorList>
            <person name="Schwarz E.M."/>
            <person name="Hu Y."/>
            <person name="Antoshechkin I."/>
            <person name="Miller M.M."/>
            <person name="Sternberg P.W."/>
            <person name="Aroian R.V."/>
        </authorList>
    </citation>
    <scope>NUCLEOTIDE SEQUENCE</scope>
    <source>
        <strain evidence="2">HY135</strain>
    </source>
</reference>
<gene>
    <name evidence="1" type="primary">Acey_s0070.g406</name>
    <name evidence="1" type="ORF">Y032_0070g406</name>
</gene>
<dbReference type="AlphaFoldDB" id="A0A016TXM5"/>
<dbReference type="EMBL" id="JARK01001406">
    <property type="protein sequence ID" value="EYC07382.1"/>
    <property type="molecule type" value="Genomic_DNA"/>
</dbReference>
<keyword evidence="2" id="KW-1185">Reference proteome</keyword>
<sequence length="112" mass="12628">MVLEIVHKGKCREVFRNPGICTSKNFQEFRKLKMKIKVSWNSPASRDVHFCSSLSPGSFYEILGSFFNSALVEIIVFPLQNSCYCGRGSRSIIACVRADCYVSVSCFRISLS</sequence>